<dbReference type="Proteomes" id="UP001148313">
    <property type="component" value="Unassembled WGS sequence"/>
</dbReference>
<evidence type="ECO:0000313" key="1">
    <source>
        <dbReference type="EMBL" id="MDA4847023.1"/>
    </source>
</evidence>
<keyword evidence="2" id="KW-1185">Reference proteome</keyword>
<dbReference type="RefSeq" id="WP_271090821.1">
    <property type="nucleotide sequence ID" value="NZ_JAPJZH010000010.1"/>
</dbReference>
<evidence type="ECO:0000313" key="2">
    <source>
        <dbReference type="Proteomes" id="UP001148313"/>
    </source>
</evidence>
<accession>A0ABT4VQN2</accession>
<comment type="caution">
    <text evidence="1">The sequence shown here is derived from an EMBL/GenBank/DDBJ whole genome shotgun (WGS) entry which is preliminary data.</text>
</comment>
<gene>
    <name evidence="1" type="ORF">OOZ53_16810</name>
</gene>
<reference evidence="1" key="1">
    <citation type="submission" date="2022-11" db="EMBL/GenBank/DDBJ databases">
        <title>Hoeflea poritis sp. nov., isolated from scleractinian coral Porites lutea.</title>
        <authorList>
            <person name="Zhang G."/>
            <person name="Wei Q."/>
            <person name="Cai L."/>
        </authorList>
    </citation>
    <scope>NUCLEOTIDE SEQUENCE</scope>
    <source>
        <strain evidence="1">E7-10</strain>
    </source>
</reference>
<evidence type="ECO:0008006" key="3">
    <source>
        <dbReference type="Google" id="ProtNLM"/>
    </source>
</evidence>
<proteinExistence type="predicted"/>
<dbReference type="EMBL" id="JAPJZH010000010">
    <property type="protein sequence ID" value="MDA4847023.1"/>
    <property type="molecule type" value="Genomic_DNA"/>
</dbReference>
<sequence length="171" mass="18257">MSNFSGLSANSGLSDVLSRFQKNTAALLQLLNSIMCADGELARGEREAIAAYVSGLNNVPYCIFYHTMFSEVFSGPIEATNARISPLTEYARCLCEGTQSELNDAFTAALDAGWSEQAVYEVVEICGVFNFVNGIVRAADLAKPAAAPDPRPTAEGLKDSYLAMAGNIERG</sequence>
<dbReference type="SUPFAM" id="SSF69118">
    <property type="entry name" value="AhpD-like"/>
    <property type="match status" value="1"/>
</dbReference>
<organism evidence="1 2">
    <name type="scientific">Hoeflea poritis</name>
    <dbReference type="NCBI Taxonomy" id="2993659"/>
    <lineage>
        <taxon>Bacteria</taxon>
        <taxon>Pseudomonadati</taxon>
        <taxon>Pseudomonadota</taxon>
        <taxon>Alphaproteobacteria</taxon>
        <taxon>Hyphomicrobiales</taxon>
        <taxon>Rhizobiaceae</taxon>
        <taxon>Hoeflea</taxon>
    </lineage>
</organism>
<dbReference type="InterPro" id="IPR029032">
    <property type="entry name" value="AhpD-like"/>
</dbReference>
<protein>
    <recommendedName>
        <fullName evidence="3">Alkylhydroperoxidase</fullName>
    </recommendedName>
</protein>
<name>A0ABT4VQN2_9HYPH</name>
<dbReference type="Gene3D" id="1.20.1290.10">
    <property type="entry name" value="AhpD-like"/>
    <property type="match status" value="1"/>
</dbReference>